<keyword evidence="3" id="KW-1185">Reference proteome</keyword>
<gene>
    <name evidence="2" type="ORF">F5147DRAFT_649828</name>
</gene>
<evidence type="ECO:0000259" key="1">
    <source>
        <dbReference type="Pfam" id="PF20722"/>
    </source>
</evidence>
<dbReference type="Pfam" id="PF20722">
    <property type="entry name" value="DUF6830"/>
    <property type="match status" value="1"/>
</dbReference>
<sequence length="243" mass="26814">MDTATAGYGDDDLDDGINGVEGADEADNLQATISDLWGTGRVITNFFKKAQLASLSTTAPRPLRMFITGSTAIHLIFDPSLQHQAIDNIAEKFCLPDFAHTTDATPQQFYCQAELSHGLHISLPTSNVSTWYLSNVESSKFAQSFFLNKYIDKDFYYAIVETHASHCAISQFSPRSTQHELVASVCMLPAAIPIQGAAFLRNAQLARVPFPRFTMYMHAHFPALERPIAPAIQKHPSTVHQAL</sequence>
<feature type="domain" description="DUF6830" evidence="1">
    <location>
        <begin position="45"/>
        <end position="132"/>
    </location>
</feature>
<comment type="caution">
    <text evidence="2">The sequence shown here is derived from an EMBL/GenBank/DDBJ whole genome shotgun (WGS) entry which is preliminary data.</text>
</comment>
<reference evidence="2" key="1">
    <citation type="journal article" date="2020" name="New Phytol.">
        <title>Comparative genomics reveals dynamic genome evolution in host specialist ectomycorrhizal fungi.</title>
        <authorList>
            <person name="Lofgren L.A."/>
            <person name="Nguyen N.H."/>
            <person name="Vilgalys R."/>
            <person name="Ruytinx J."/>
            <person name="Liao H.L."/>
            <person name="Branco S."/>
            <person name="Kuo A."/>
            <person name="LaButti K."/>
            <person name="Lipzen A."/>
            <person name="Andreopoulos W."/>
            <person name="Pangilinan J."/>
            <person name="Riley R."/>
            <person name="Hundley H."/>
            <person name="Na H."/>
            <person name="Barry K."/>
            <person name="Grigoriev I.V."/>
            <person name="Stajich J.E."/>
            <person name="Kennedy P.G."/>
        </authorList>
    </citation>
    <scope>NUCLEOTIDE SEQUENCE</scope>
    <source>
        <strain evidence="2">FC423</strain>
    </source>
</reference>
<name>A0A9P7FDZ1_9AGAM</name>
<dbReference type="InterPro" id="IPR049233">
    <property type="entry name" value="DUF6830"/>
</dbReference>
<accession>A0A9P7FDZ1</accession>
<evidence type="ECO:0000313" key="2">
    <source>
        <dbReference type="EMBL" id="KAG2114664.1"/>
    </source>
</evidence>
<dbReference type="RefSeq" id="XP_041296612.1">
    <property type="nucleotide sequence ID" value="XM_041433376.1"/>
</dbReference>
<organism evidence="2 3">
    <name type="scientific">Suillus discolor</name>
    <dbReference type="NCBI Taxonomy" id="1912936"/>
    <lineage>
        <taxon>Eukaryota</taxon>
        <taxon>Fungi</taxon>
        <taxon>Dikarya</taxon>
        <taxon>Basidiomycota</taxon>
        <taxon>Agaricomycotina</taxon>
        <taxon>Agaricomycetes</taxon>
        <taxon>Agaricomycetidae</taxon>
        <taxon>Boletales</taxon>
        <taxon>Suillineae</taxon>
        <taxon>Suillaceae</taxon>
        <taxon>Suillus</taxon>
    </lineage>
</organism>
<dbReference type="OrthoDB" id="3232986at2759"/>
<evidence type="ECO:0000313" key="3">
    <source>
        <dbReference type="Proteomes" id="UP000823399"/>
    </source>
</evidence>
<protein>
    <recommendedName>
        <fullName evidence="1">DUF6830 domain-containing protein</fullName>
    </recommendedName>
</protein>
<dbReference type="Proteomes" id="UP000823399">
    <property type="component" value="Unassembled WGS sequence"/>
</dbReference>
<dbReference type="AlphaFoldDB" id="A0A9P7FDZ1"/>
<dbReference type="EMBL" id="JABBWM010000009">
    <property type="protein sequence ID" value="KAG2114664.1"/>
    <property type="molecule type" value="Genomic_DNA"/>
</dbReference>
<proteinExistence type="predicted"/>
<dbReference type="GeneID" id="64695635"/>